<name>A0AC34F3A5_9BILA</name>
<evidence type="ECO:0000313" key="2">
    <source>
        <dbReference type="WBParaSite" id="ES5_v2.g11465.t1"/>
    </source>
</evidence>
<protein>
    <submittedName>
        <fullName evidence="2">S1 motif domain-containing protein</fullName>
    </submittedName>
</protein>
<dbReference type="WBParaSite" id="ES5_v2.g11465.t1">
    <property type="protein sequence ID" value="ES5_v2.g11465.t1"/>
    <property type="gene ID" value="ES5_v2.g11465"/>
</dbReference>
<reference evidence="2" key="1">
    <citation type="submission" date="2022-11" db="UniProtKB">
        <authorList>
            <consortium name="WormBaseParasite"/>
        </authorList>
    </citation>
    <scope>IDENTIFICATION</scope>
</reference>
<proteinExistence type="predicted"/>
<dbReference type="Proteomes" id="UP000887579">
    <property type="component" value="Unplaced"/>
</dbReference>
<sequence>MDVDVKAEIKDEVQDISEEINQLPQPTSSSQTNSSQNGINGQEPKYSDIREEPMEQEPTPTEEIVRPLTPPIRERTRSRSRTRERSEELQGGFAAIVKDEIEAKISDKTKPGDDTYKHYVCSINDFKPPQLSLSASLRISKQFGYKKYALEAFECGHHVFFSSDDFQDRKAISDYVRRKTITEYHAETCVYIIARNESIAQERYRELAVLISSVFLMPYDIDLQRLQNMPSSHQCYVSTIETFRTFYLQFPGHFKKDDVFIFEDFQYFGSPDVGHFYEEALVVPPVCGQFVFLTSNIANADELSKWICKNDKDFRPVECITVLKRSFTLNHFITRQYESEMGQVVDKDGKFRKTQFVEATKVTDKSAKSDVKKTGIGRQPQIVKLVRTVLFRVQPPILIYSFDTEDIENTVNLLNTFNLNSEQEQFVIDKMYSSEMKRLSKDDAMLKEVQHLLPFLQRGIAPYHYGMFPFLRKIVEVFFARGLIKILVADNSLLMETNLQFQAGIILRDRCMIELGYYRWIKPNEYKAICERIQGKTLSETQTPLVILVNGDEDMPIDVAKEIFTNNIPSIESQLQITASLILSVMQSPILSENTVIEKSFARFNKIQQAKKIEFELREKDRELKDFPIDEGENLERYQGIKDRIEDLKAALQTHKFVYNKDKLFEFMDVGRIVKARINQHDFGYCIVVDRSGTNSVDVILNVTKESYEAEDDNVLRPAEIGLKNKMVVCRAKLVDVTVVTQHRLALPRSLCTDEECDLVLQLLKTHVENLMGEVPELEIEHLGMTDSQTKAKVEEIKLFEKELEDLKDRIPNFHHNYERFQEKQKLLKAVEDLENLYEIAQCNDEKKMQENHLKMLGQHDYFDDKKENIKSKAEFALNLPVKENILLTELFFEESTSEKKALFTNLSLKETLFILSTFINMEITLEEIHLPPEFRNIFDDFTNNRVQKYGSYLRRYDIIKMKQVLPYIQSFNATLCDFIDLWCKKMPFNSAMAHTNIRSGFVATYLGRLHELLVRIKAKSHLIPPYPKEEENWTKRFQELDALIARDIPFCTV</sequence>
<accession>A0AC34F3A5</accession>
<organism evidence="1 2">
    <name type="scientific">Panagrolaimus sp. ES5</name>
    <dbReference type="NCBI Taxonomy" id="591445"/>
    <lineage>
        <taxon>Eukaryota</taxon>
        <taxon>Metazoa</taxon>
        <taxon>Ecdysozoa</taxon>
        <taxon>Nematoda</taxon>
        <taxon>Chromadorea</taxon>
        <taxon>Rhabditida</taxon>
        <taxon>Tylenchina</taxon>
        <taxon>Panagrolaimomorpha</taxon>
        <taxon>Panagrolaimoidea</taxon>
        <taxon>Panagrolaimidae</taxon>
        <taxon>Panagrolaimus</taxon>
    </lineage>
</organism>
<evidence type="ECO:0000313" key="1">
    <source>
        <dbReference type="Proteomes" id="UP000887579"/>
    </source>
</evidence>